<feature type="chain" id="PRO_5023019559" evidence="1">
    <location>
        <begin position="30"/>
        <end position="332"/>
    </location>
</feature>
<dbReference type="PANTHER" id="PTHR38731">
    <property type="entry name" value="LIPL45-RELATED LIPOPROTEIN-RELATED"/>
    <property type="match status" value="1"/>
</dbReference>
<reference evidence="3 4" key="1">
    <citation type="journal article" date="2015" name="Stand. Genomic Sci.">
        <title>Genomic Encyclopedia of Bacterial and Archaeal Type Strains, Phase III: the genomes of soil and plant-associated and newly described type strains.</title>
        <authorList>
            <person name="Whitman W.B."/>
            <person name="Woyke T."/>
            <person name="Klenk H.P."/>
            <person name="Zhou Y."/>
            <person name="Lilburn T.G."/>
            <person name="Beck B.J."/>
            <person name="De Vos P."/>
            <person name="Vandamme P."/>
            <person name="Eisen J.A."/>
            <person name="Garrity G."/>
            <person name="Hugenholtz P."/>
            <person name="Kyrpides N.C."/>
        </authorList>
    </citation>
    <scope>NUCLEOTIDE SEQUENCE [LARGE SCALE GENOMIC DNA]</scope>
    <source>
        <strain evidence="3 4">CGMCC 1.6844</strain>
    </source>
</reference>
<keyword evidence="4" id="KW-1185">Reference proteome</keyword>
<dbReference type="AlphaFoldDB" id="A0A562KBV0"/>
<keyword evidence="1" id="KW-0732">Signal</keyword>
<dbReference type="Gene3D" id="2.60.120.1440">
    <property type="match status" value="1"/>
</dbReference>
<evidence type="ECO:0000313" key="4">
    <source>
        <dbReference type="Proteomes" id="UP000315312"/>
    </source>
</evidence>
<dbReference type="InterPro" id="IPR006860">
    <property type="entry name" value="FecR"/>
</dbReference>
<feature type="signal peptide" evidence="1">
    <location>
        <begin position="1"/>
        <end position="29"/>
    </location>
</feature>
<evidence type="ECO:0000313" key="3">
    <source>
        <dbReference type="EMBL" id="TWH92891.1"/>
    </source>
</evidence>
<dbReference type="OrthoDB" id="10021214at2"/>
<name>A0A562KBV0_9FLAO</name>
<dbReference type="EMBL" id="VLKM01000010">
    <property type="protein sequence ID" value="TWH92891.1"/>
    <property type="molecule type" value="Genomic_DNA"/>
</dbReference>
<protein>
    <submittedName>
        <fullName evidence="3">FecR family protein</fullName>
    </submittedName>
</protein>
<accession>A0A562KBV0</accession>
<evidence type="ECO:0000256" key="1">
    <source>
        <dbReference type="SAM" id="SignalP"/>
    </source>
</evidence>
<feature type="domain" description="FecR protein" evidence="2">
    <location>
        <begin position="184"/>
        <end position="282"/>
    </location>
</feature>
<sequence length="332" mass="37285">MKKSSFKNKIFCILTILSLIMLNTTDVFSQVPPVSGAQCVSCKMMNGAHATDCPYNNKGKQQKQPALPSSNQSQEQKMLFDLLFQINNEIDAWVEKEEAIQASINETRKQTKQKVQDSLAKINHNTTKQQLKGLPVSNKSSGNIIKKISGCKTSGNGFKIYSDGRWKIYNDCSEINNINFKGGDSIKTEQGTELIIMLENEKKVKINQSTTFIIPENELNVLKLIKGGLWAIISNDPQLLRTIQRKFSIRTPTCALAERGTIYKVEISSNSYTEVFLIEGELEVETLNKEEKVILTPGKKISITSEGKIDAISKLDIETLKELIKEFNNQDK</sequence>
<dbReference type="Proteomes" id="UP000315312">
    <property type="component" value="Unassembled WGS sequence"/>
</dbReference>
<dbReference type="Pfam" id="PF04773">
    <property type="entry name" value="FecR"/>
    <property type="match status" value="1"/>
</dbReference>
<organism evidence="3 4">
    <name type="scientific">Flavobacterium cheniae</name>
    <dbReference type="NCBI Taxonomy" id="295428"/>
    <lineage>
        <taxon>Bacteria</taxon>
        <taxon>Pseudomonadati</taxon>
        <taxon>Bacteroidota</taxon>
        <taxon>Flavobacteriia</taxon>
        <taxon>Flavobacteriales</taxon>
        <taxon>Flavobacteriaceae</taxon>
        <taxon>Flavobacterium</taxon>
    </lineage>
</organism>
<dbReference type="RefSeq" id="WP_133610866.1">
    <property type="nucleotide sequence ID" value="NZ_SNZC01000006.1"/>
</dbReference>
<gene>
    <name evidence="3" type="ORF">IP97_02212</name>
</gene>
<comment type="caution">
    <text evidence="3">The sequence shown here is derived from an EMBL/GenBank/DDBJ whole genome shotgun (WGS) entry which is preliminary data.</text>
</comment>
<evidence type="ECO:0000259" key="2">
    <source>
        <dbReference type="Pfam" id="PF04773"/>
    </source>
</evidence>
<proteinExistence type="predicted"/>